<evidence type="ECO:0000313" key="3">
    <source>
        <dbReference type="Proteomes" id="UP000198432"/>
    </source>
</evidence>
<dbReference type="AlphaFoldDB" id="A0A239K5K8"/>
<dbReference type="Pfam" id="PF00534">
    <property type="entry name" value="Glycos_transf_1"/>
    <property type="match status" value="1"/>
</dbReference>
<dbReference type="InterPro" id="IPR001296">
    <property type="entry name" value="Glyco_trans_1"/>
</dbReference>
<name>A0A239K5K8_9BACT</name>
<proteinExistence type="predicted"/>
<dbReference type="OrthoDB" id="9792322at2"/>
<dbReference type="PANTHER" id="PTHR45947">
    <property type="entry name" value="SULFOQUINOVOSYL TRANSFERASE SQD2"/>
    <property type="match status" value="1"/>
</dbReference>
<dbReference type="Proteomes" id="UP000198432">
    <property type="component" value="Unassembled WGS sequence"/>
</dbReference>
<evidence type="ECO:0000313" key="2">
    <source>
        <dbReference type="EMBL" id="SNT13240.1"/>
    </source>
</evidence>
<accession>A0A239K5K8</accession>
<dbReference type="SUPFAM" id="SSF53756">
    <property type="entry name" value="UDP-Glycosyltransferase/glycogen phosphorylase"/>
    <property type="match status" value="1"/>
</dbReference>
<organism evidence="2 3">
    <name type="scientific">Pontibacter ummariensis</name>
    <dbReference type="NCBI Taxonomy" id="1610492"/>
    <lineage>
        <taxon>Bacteria</taxon>
        <taxon>Pseudomonadati</taxon>
        <taxon>Bacteroidota</taxon>
        <taxon>Cytophagia</taxon>
        <taxon>Cytophagales</taxon>
        <taxon>Hymenobacteraceae</taxon>
        <taxon>Pontibacter</taxon>
    </lineage>
</organism>
<dbReference type="EMBL" id="FZOQ01000026">
    <property type="protein sequence ID" value="SNT13240.1"/>
    <property type="molecule type" value="Genomic_DNA"/>
</dbReference>
<reference evidence="3" key="1">
    <citation type="submission" date="2017-06" db="EMBL/GenBank/DDBJ databases">
        <authorList>
            <person name="Varghese N."/>
            <person name="Submissions S."/>
        </authorList>
    </citation>
    <scope>NUCLEOTIDE SEQUENCE [LARGE SCALE GENOMIC DNA]</scope>
    <source>
        <strain evidence="3">NKM1</strain>
    </source>
</reference>
<dbReference type="GO" id="GO:0016757">
    <property type="term" value="F:glycosyltransferase activity"/>
    <property type="evidence" value="ECO:0007669"/>
    <property type="project" value="InterPro"/>
</dbReference>
<protein>
    <submittedName>
        <fullName evidence="2">Glycosyltransferase involved in cell wall bisynthesis</fullName>
    </submittedName>
</protein>
<feature type="domain" description="Glycosyl transferase family 1" evidence="1">
    <location>
        <begin position="171"/>
        <end position="318"/>
    </location>
</feature>
<dbReference type="PANTHER" id="PTHR45947:SF15">
    <property type="entry name" value="TEICHURONIC ACID BIOSYNTHESIS GLYCOSYLTRANSFERASE TUAC-RELATED"/>
    <property type="match status" value="1"/>
</dbReference>
<dbReference type="RefSeq" id="WP_089321208.1">
    <property type="nucleotide sequence ID" value="NZ_FZOQ01000026.1"/>
</dbReference>
<dbReference type="Gene3D" id="3.40.50.2000">
    <property type="entry name" value="Glycogen Phosphorylase B"/>
    <property type="match status" value="2"/>
</dbReference>
<dbReference type="InterPro" id="IPR050194">
    <property type="entry name" value="Glycosyltransferase_grp1"/>
</dbReference>
<keyword evidence="3" id="KW-1185">Reference proteome</keyword>
<sequence length="361" mass="40512">MKVLIVGPVPPPIEGCSNANKVLYKNLITKNVQCDVINTNSNILTNEQGRKFSLKKAFYFFKNYKNLYSLGAYDLIYFTPGQTFYGVTKYAPFILASLYLKKPYIIHVHGNFLGTQYSLLTGLKKKIFHFLVSRAAAGIVITDSLKENFKGLLSGNKVFVVTNFVEDELYEEVVVKNVDKLRVLYLSNLMREKGIIEFLDALIELDKKHVDFEAYVAGAIEAGLEDEVKSRFDLLKEKLTYFGIVTGIAKLKLLNNANVFVLPTYYAMEGLPISILEAVATGNIIVSTEHAGIADTVSNLNGFLIEKKSSKAIVACLEHINASLEANVNRFSRQNFNYARTAFTEQKYSDNILNVMSETVR</sequence>
<keyword evidence="2" id="KW-0808">Transferase</keyword>
<dbReference type="CDD" id="cd03801">
    <property type="entry name" value="GT4_PimA-like"/>
    <property type="match status" value="1"/>
</dbReference>
<gene>
    <name evidence="2" type="ORF">SAMN06296052_12632</name>
</gene>
<evidence type="ECO:0000259" key="1">
    <source>
        <dbReference type="Pfam" id="PF00534"/>
    </source>
</evidence>